<accession>A0A176S2C6</accession>
<organism evidence="2 3">
    <name type="scientific">Candidatus Thiomargarita nelsonii</name>
    <dbReference type="NCBI Taxonomy" id="1003181"/>
    <lineage>
        <taxon>Bacteria</taxon>
        <taxon>Pseudomonadati</taxon>
        <taxon>Pseudomonadota</taxon>
        <taxon>Gammaproteobacteria</taxon>
        <taxon>Thiotrichales</taxon>
        <taxon>Thiotrichaceae</taxon>
        <taxon>Thiomargarita</taxon>
    </lineage>
</organism>
<keyword evidence="3" id="KW-1185">Reference proteome</keyword>
<sequence>MVSAVLATVLAIHFGFTVVILLAVCLYGVAAFSFPRSA</sequence>
<protein>
    <submittedName>
        <fullName evidence="2">Uncharacterized protein</fullName>
    </submittedName>
</protein>
<feature type="transmembrane region" description="Helical" evidence="1">
    <location>
        <begin position="6"/>
        <end position="34"/>
    </location>
</feature>
<keyword evidence="1" id="KW-0472">Membrane</keyword>
<comment type="caution">
    <text evidence="2">The sequence shown here is derived from an EMBL/GenBank/DDBJ whole genome shotgun (WGS) entry which is preliminary data.</text>
</comment>
<proteinExistence type="predicted"/>
<dbReference type="AlphaFoldDB" id="A0A176S2C6"/>
<keyword evidence="1" id="KW-0812">Transmembrane</keyword>
<name>A0A176S2C6_9GAMM</name>
<dbReference type="EMBL" id="LUTY01001193">
    <property type="protein sequence ID" value="OAD22068.1"/>
    <property type="molecule type" value="Genomic_DNA"/>
</dbReference>
<reference evidence="2 3" key="1">
    <citation type="submission" date="2016-05" db="EMBL/GenBank/DDBJ databases">
        <title>Single-cell genome of chain-forming Candidatus Thiomargarita nelsonii and comparison to other large sulfur-oxidizing bacteria.</title>
        <authorList>
            <person name="Winkel M."/>
            <person name="Salman V."/>
            <person name="Woyke T."/>
            <person name="Schulz-Vogt H."/>
            <person name="Richter M."/>
            <person name="Flood B."/>
            <person name="Bailey J."/>
            <person name="Amann R."/>
            <person name="Mussmann M."/>
        </authorList>
    </citation>
    <scope>NUCLEOTIDE SEQUENCE [LARGE SCALE GENOMIC DNA]</scope>
    <source>
        <strain evidence="2 3">THI036</strain>
    </source>
</reference>
<gene>
    <name evidence="2" type="ORF">THIOM_002147</name>
</gene>
<keyword evidence="1" id="KW-1133">Transmembrane helix</keyword>
<evidence type="ECO:0000256" key="1">
    <source>
        <dbReference type="SAM" id="Phobius"/>
    </source>
</evidence>
<dbReference type="Proteomes" id="UP000076962">
    <property type="component" value="Unassembled WGS sequence"/>
</dbReference>
<evidence type="ECO:0000313" key="3">
    <source>
        <dbReference type="Proteomes" id="UP000076962"/>
    </source>
</evidence>
<evidence type="ECO:0000313" key="2">
    <source>
        <dbReference type="EMBL" id="OAD22068.1"/>
    </source>
</evidence>